<evidence type="ECO:0000256" key="2">
    <source>
        <dbReference type="ARBA" id="ARBA00022448"/>
    </source>
</evidence>
<gene>
    <name evidence="6" type="ORF">SAMN05660691_01886</name>
</gene>
<dbReference type="EMBL" id="FNXF01000006">
    <property type="protein sequence ID" value="SEH87667.1"/>
    <property type="molecule type" value="Genomic_DNA"/>
</dbReference>
<dbReference type="PANTHER" id="PTHR42794:SF2">
    <property type="entry name" value="ABC TRANSPORTER ATP-BINDING PROTEIN"/>
    <property type="match status" value="1"/>
</dbReference>
<dbReference type="InterPro" id="IPR003439">
    <property type="entry name" value="ABC_transporter-like_ATP-bd"/>
</dbReference>
<dbReference type="GO" id="GO:0005524">
    <property type="term" value="F:ATP binding"/>
    <property type="evidence" value="ECO:0007669"/>
    <property type="project" value="UniProtKB-KW"/>
</dbReference>
<dbReference type="InterPro" id="IPR027417">
    <property type="entry name" value="P-loop_NTPase"/>
</dbReference>
<name>A0A1H6LS80_9GAMM</name>
<keyword evidence="2" id="KW-0813">Transport</keyword>
<organism evidence="6 7">
    <name type="scientific">Rheinheimera pacifica</name>
    <dbReference type="NCBI Taxonomy" id="173990"/>
    <lineage>
        <taxon>Bacteria</taxon>
        <taxon>Pseudomonadati</taxon>
        <taxon>Pseudomonadota</taxon>
        <taxon>Gammaproteobacteria</taxon>
        <taxon>Chromatiales</taxon>
        <taxon>Chromatiaceae</taxon>
        <taxon>Rheinheimera</taxon>
    </lineage>
</organism>
<protein>
    <submittedName>
        <fullName evidence="6">Iron complex transport system ATP-binding protein</fullName>
    </submittedName>
</protein>
<keyword evidence="3" id="KW-0547">Nucleotide-binding</keyword>
<dbReference type="AlphaFoldDB" id="A0A1H6LS80"/>
<dbReference type="RefSeq" id="WP_092792663.1">
    <property type="nucleotide sequence ID" value="NZ_FNXF01000006.1"/>
</dbReference>
<evidence type="ECO:0000256" key="1">
    <source>
        <dbReference type="ARBA" id="ARBA00005417"/>
    </source>
</evidence>
<dbReference type="GO" id="GO:0016887">
    <property type="term" value="F:ATP hydrolysis activity"/>
    <property type="evidence" value="ECO:0007669"/>
    <property type="project" value="InterPro"/>
</dbReference>
<keyword evidence="4 6" id="KW-0067">ATP-binding</keyword>
<evidence type="ECO:0000256" key="4">
    <source>
        <dbReference type="ARBA" id="ARBA00022840"/>
    </source>
</evidence>
<evidence type="ECO:0000259" key="5">
    <source>
        <dbReference type="PROSITE" id="PS50893"/>
    </source>
</evidence>
<sequence length="259" mass="28128">MLELSAVCLRFGAKQVLHNISFSLQKGEFIGIIGPNGAGKSSLLRLIQGALSAQSGQILLKQRQLSSFATAELARTLAVVSQTAAPLFALTVEQVASMGLLPHKSWFELNSSYDSAQVRLALQKVGLAGKYSDVVDTLSGGEIQRLYIARALVQQPSLLLLDEPTNHLDVQYQHQILQLVKALGIPLLACLHDLNLAAMYCDKLLLLNQGEQVAFGSPAEVLQPQLMQQVFGLPCEIALHPRLHKLQVTFMPASLEPVC</sequence>
<evidence type="ECO:0000256" key="3">
    <source>
        <dbReference type="ARBA" id="ARBA00022741"/>
    </source>
</evidence>
<dbReference type="Pfam" id="PF00005">
    <property type="entry name" value="ABC_tran"/>
    <property type="match status" value="1"/>
</dbReference>
<dbReference type="FunFam" id="3.40.50.300:FF:000134">
    <property type="entry name" value="Iron-enterobactin ABC transporter ATP-binding protein"/>
    <property type="match status" value="1"/>
</dbReference>
<comment type="similarity">
    <text evidence="1">Belongs to the ABC transporter superfamily.</text>
</comment>
<keyword evidence="7" id="KW-1185">Reference proteome</keyword>
<dbReference type="CDD" id="cd03214">
    <property type="entry name" value="ABC_Iron-Siderophores_B12_Hemin"/>
    <property type="match status" value="1"/>
</dbReference>
<dbReference type="Proteomes" id="UP000199371">
    <property type="component" value="Unassembled WGS sequence"/>
</dbReference>
<dbReference type="SMART" id="SM00382">
    <property type="entry name" value="AAA"/>
    <property type="match status" value="1"/>
</dbReference>
<reference evidence="7" key="1">
    <citation type="submission" date="2016-10" db="EMBL/GenBank/DDBJ databases">
        <authorList>
            <person name="Varghese N."/>
            <person name="Submissions S."/>
        </authorList>
    </citation>
    <scope>NUCLEOTIDE SEQUENCE [LARGE SCALE GENOMIC DNA]</scope>
    <source>
        <strain evidence="7">DSM 17616</strain>
    </source>
</reference>
<dbReference type="PROSITE" id="PS50893">
    <property type="entry name" value="ABC_TRANSPORTER_2"/>
    <property type="match status" value="1"/>
</dbReference>
<dbReference type="PANTHER" id="PTHR42794">
    <property type="entry name" value="HEMIN IMPORT ATP-BINDING PROTEIN HMUV"/>
    <property type="match status" value="1"/>
</dbReference>
<evidence type="ECO:0000313" key="6">
    <source>
        <dbReference type="EMBL" id="SEH87667.1"/>
    </source>
</evidence>
<dbReference type="OrthoDB" id="6461291at2"/>
<dbReference type="InterPro" id="IPR003593">
    <property type="entry name" value="AAA+_ATPase"/>
</dbReference>
<feature type="domain" description="ABC transporter" evidence="5">
    <location>
        <begin position="2"/>
        <end position="234"/>
    </location>
</feature>
<dbReference type="Gene3D" id="3.40.50.300">
    <property type="entry name" value="P-loop containing nucleotide triphosphate hydrolases"/>
    <property type="match status" value="1"/>
</dbReference>
<evidence type="ECO:0000313" key="7">
    <source>
        <dbReference type="Proteomes" id="UP000199371"/>
    </source>
</evidence>
<dbReference type="SUPFAM" id="SSF52540">
    <property type="entry name" value="P-loop containing nucleoside triphosphate hydrolases"/>
    <property type="match status" value="1"/>
</dbReference>
<dbReference type="STRING" id="173990.SAMN05660691_01886"/>
<accession>A0A1H6LS80</accession>
<proteinExistence type="inferred from homology"/>